<dbReference type="GO" id="GO:0008237">
    <property type="term" value="F:metallopeptidase activity"/>
    <property type="evidence" value="ECO:0007669"/>
    <property type="project" value="InterPro"/>
</dbReference>
<dbReference type="InterPro" id="IPR036059">
    <property type="entry name" value="TldD/PmbA_sf"/>
</dbReference>
<dbReference type="GO" id="GO:0005829">
    <property type="term" value="C:cytosol"/>
    <property type="evidence" value="ECO:0007669"/>
    <property type="project" value="TreeGrafter"/>
</dbReference>
<comment type="caution">
    <text evidence="2">The sequence shown here is derived from an EMBL/GenBank/DDBJ whole genome shotgun (WGS) entry which is preliminary data.</text>
</comment>
<proteinExistence type="predicted"/>
<dbReference type="SUPFAM" id="SSF111283">
    <property type="entry name" value="Putative modulator of DNA gyrase, PmbA/TldD"/>
    <property type="match status" value="1"/>
</dbReference>
<feature type="domain" description="Metalloprotease TldD/E C-terminal" evidence="1">
    <location>
        <begin position="223"/>
        <end position="440"/>
    </location>
</feature>
<sequence length="445" mass="49172">MNLEQLDNIVKRVARRTGLDDYELFLTFGTSLNCRIENWEITVQLKKDIFSGSLRVIKNRRMGFVPFTEPSPGVLELGIKIALNMAPAAPFDSFAVIPDRLKTPPAFDPEIVRLLDNPSRIKTLAQELIKRAFDTGKITTLEGMIQVNREIKLISTFNSPVPAIAERTAFSAFAEVNTQDFDFVAGRKLPDLEKVAALGASVARALPGTETTPEAEGIKGKIVPVVLHPSFTEEMIRQLVAEHVYASTVQDGMSQYHLNELVMSPLITAGDDATIPFGESTFPVDDEGTPARKNLVVENGVLKMFLYDRTTASRENVQSTGNGRRRPVLIEEEHEAPVRCTINDIFIIPGTTPLTEIIKKIDYGVLIKVLLGFHTANRTTGDFANTLYFGRIIRNGELAELPQAGRWAIKGNALNALRNVKTISRETLSTGSSILPWLQTELTVA</sequence>
<dbReference type="Gene3D" id="3.30.2290.10">
    <property type="entry name" value="PmbA/TldD superfamily"/>
    <property type="match status" value="1"/>
</dbReference>
<organism evidence="2">
    <name type="scientific">candidate division WOR-3 bacterium</name>
    <dbReference type="NCBI Taxonomy" id="2052148"/>
    <lineage>
        <taxon>Bacteria</taxon>
        <taxon>Bacteria division WOR-3</taxon>
    </lineage>
</organism>
<dbReference type="InterPro" id="IPR045569">
    <property type="entry name" value="Metalloprtase-TldD/E_C"/>
</dbReference>
<dbReference type="InterPro" id="IPR035068">
    <property type="entry name" value="TldD/PmbA_N"/>
</dbReference>
<dbReference type="AlphaFoldDB" id="A0A7V3UZU2"/>
<protein>
    <submittedName>
        <fullName evidence="2">TldD/PmbA family protein</fullName>
    </submittedName>
</protein>
<accession>A0A7V3UZU2</accession>
<dbReference type="GO" id="GO:0006508">
    <property type="term" value="P:proteolysis"/>
    <property type="evidence" value="ECO:0007669"/>
    <property type="project" value="InterPro"/>
</dbReference>
<dbReference type="InterPro" id="IPR047657">
    <property type="entry name" value="PmbA"/>
</dbReference>
<evidence type="ECO:0000313" key="2">
    <source>
        <dbReference type="EMBL" id="HGD13265.1"/>
    </source>
</evidence>
<gene>
    <name evidence="2" type="ORF">ENX16_04215</name>
</gene>
<dbReference type="EMBL" id="DTMZ01000100">
    <property type="protein sequence ID" value="HGD13265.1"/>
    <property type="molecule type" value="Genomic_DNA"/>
</dbReference>
<reference evidence="2" key="1">
    <citation type="journal article" date="2020" name="mSystems">
        <title>Genome- and Community-Level Interaction Insights into Carbon Utilization and Element Cycling Functions of Hydrothermarchaeota in Hydrothermal Sediment.</title>
        <authorList>
            <person name="Zhou Z."/>
            <person name="Liu Y."/>
            <person name="Xu W."/>
            <person name="Pan J."/>
            <person name="Luo Z.H."/>
            <person name="Li M."/>
        </authorList>
    </citation>
    <scope>NUCLEOTIDE SEQUENCE [LARGE SCALE GENOMIC DNA]</scope>
    <source>
        <strain evidence="2">SpSt-914</strain>
    </source>
</reference>
<name>A0A7V3UZU2_UNCW3</name>
<evidence type="ECO:0000259" key="1">
    <source>
        <dbReference type="Pfam" id="PF19289"/>
    </source>
</evidence>
<dbReference type="PANTHER" id="PTHR43421:SF1">
    <property type="entry name" value="METALLOPROTEASE PMBA"/>
    <property type="match status" value="1"/>
</dbReference>
<dbReference type="Pfam" id="PF19289">
    <property type="entry name" value="PmbA_TldD_3rd"/>
    <property type="match status" value="1"/>
</dbReference>
<dbReference type="PANTHER" id="PTHR43421">
    <property type="entry name" value="METALLOPROTEASE PMBA"/>
    <property type="match status" value="1"/>
</dbReference>